<dbReference type="FunFam" id="3.10.250.10:FF:000001">
    <property type="entry name" value="Lysyl oxidase 4 isoform X1"/>
    <property type="match status" value="5"/>
</dbReference>
<dbReference type="Pfam" id="PF00530">
    <property type="entry name" value="SRCR"/>
    <property type="match status" value="9"/>
</dbReference>
<feature type="disulfide bond" evidence="9">
    <location>
        <begin position="221"/>
        <end position="231"/>
    </location>
</feature>
<feature type="disulfide bond" evidence="9">
    <location>
        <begin position="190"/>
        <end position="251"/>
    </location>
</feature>
<feature type="domain" description="SRCR" evidence="10">
    <location>
        <begin position="360"/>
        <end position="401"/>
    </location>
</feature>
<keyword evidence="8" id="KW-0325">Glycoprotein</keyword>
<name>A0A8B6C2K4_MYTGA</name>
<protein>
    <recommendedName>
        <fullName evidence="10">SRCR domain-containing protein</fullName>
    </recommendedName>
</protein>
<keyword evidence="5" id="KW-1133">Transmembrane helix</keyword>
<dbReference type="Proteomes" id="UP000596742">
    <property type="component" value="Unassembled WGS sequence"/>
</dbReference>
<comment type="caution">
    <text evidence="11">The sequence shown here is derived from an EMBL/GenBank/DDBJ whole genome shotgun (WGS) entry which is preliminary data.</text>
</comment>
<evidence type="ECO:0000256" key="7">
    <source>
        <dbReference type="ARBA" id="ARBA00023157"/>
    </source>
</evidence>
<evidence type="ECO:0000256" key="5">
    <source>
        <dbReference type="ARBA" id="ARBA00022989"/>
    </source>
</evidence>
<proteinExistence type="predicted"/>
<dbReference type="SUPFAM" id="SSF56487">
    <property type="entry name" value="SRCR-like"/>
    <property type="match status" value="10"/>
</dbReference>
<feature type="domain" description="SRCR" evidence="10">
    <location>
        <begin position="152"/>
        <end position="252"/>
    </location>
</feature>
<feature type="domain" description="SRCR" evidence="10">
    <location>
        <begin position="50"/>
        <end position="149"/>
    </location>
</feature>
<feature type="disulfide bond" evidence="9">
    <location>
        <begin position="325"/>
        <end position="335"/>
    </location>
</feature>
<keyword evidence="6" id="KW-0472">Membrane</keyword>
<dbReference type="AlphaFoldDB" id="A0A8B6C2K4"/>
<dbReference type="PRINTS" id="PR00258">
    <property type="entry name" value="SPERACTRCPTR"/>
</dbReference>
<feature type="domain" description="SRCR" evidence="10">
    <location>
        <begin position="838"/>
        <end position="941"/>
    </location>
</feature>
<organism evidence="11 12">
    <name type="scientific">Mytilus galloprovincialis</name>
    <name type="common">Mediterranean mussel</name>
    <dbReference type="NCBI Taxonomy" id="29158"/>
    <lineage>
        <taxon>Eukaryota</taxon>
        <taxon>Metazoa</taxon>
        <taxon>Spiralia</taxon>
        <taxon>Lophotrochozoa</taxon>
        <taxon>Mollusca</taxon>
        <taxon>Bivalvia</taxon>
        <taxon>Autobranchia</taxon>
        <taxon>Pteriomorphia</taxon>
        <taxon>Mytilida</taxon>
        <taxon>Mytiloidea</taxon>
        <taxon>Mytilidae</taxon>
        <taxon>Mytilinae</taxon>
        <taxon>Mytilus</taxon>
    </lineage>
</organism>
<dbReference type="FunFam" id="3.10.250.10:FF:000016">
    <property type="entry name" value="Scavenger receptor cysteine-rich protein type 12"/>
    <property type="match status" value="1"/>
</dbReference>
<keyword evidence="12" id="KW-1185">Reference proteome</keyword>
<dbReference type="GO" id="GO:0016020">
    <property type="term" value="C:membrane"/>
    <property type="evidence" value="ECO:0007669"/>
    <property type="project" value="UniProtKB-SubCell"/>
</dbReference>
<feature type="domain" description="SRCR" evidence="10">
    <location>
        <begin position="431"/>
        <end position="533"/>
    </location>
</feature>
<comment type="subcellular location">
    <subcellularLocation>
        <location evidence="1">Membrane</location>
        <topology evidence="1">Single-pass membrane protein</topology>
    </subcellularLocation>
</comment>
<reference evidence="11" key="1">
    <citation type="submission" date="2018-11" db="EMBL/GenBank/DDBJ databases">
        <authorList>
            <person name="Alioto T."/>
            <person name="Alioto T."/>
        </authorList>
    </citation>
    <scope>NUCLEOTIDE SEQUENCE</scope>
</reference>
<keyword evidence="7 9" id="KW-1015">Disulfide bond</keyword>
<feature type="disulfide bond" evidence="9">
    <location>
        <begin position="16"/>
        <end position="26"/>
    </location>
</feature>
<keyword evidence="2" id="KW-0812">Transmembrane</keyword>
<evidence type="ECO:0000256" key="8">
    <source>
        <dbReference type="ARBA" id="ARBA00023180"/>
    </source>
</evidence>
<feature type="disulfide bond" evidence="9">
    <location>
        <begin position="501"/>
        <end position="511"/>
    </location>
</feature>
<dbReference type="Gene3D" id="3.10.250.10">
    <property type="entry name" value="SRCR-like domain"/>
    <property type="match status" value="10"/>
</dbReference>
<dbReference type="PANTHER" id="PTHR48071">
    <property type="entry name" value="SRCR DOMAIN-CONTAINING PROTEIN"/>
    <property type="match status" value="1"/>
</dbReference>
<dbReference type="EMBL" id="UYJE01001086">
    <property type="protein sequence ID" value="VDH99035.1"/>
    <property type="molecule type" value="Genomic_DNA"/>
</dbReference>
<feature type="disulfide bond" evidence="9">
    <location>
        <begin position="772"/>
        <end position="833"/>
    </location>
</feature>
<gene>
    <name evidence="11" type="ORF">MGAL_10B043523</name>
</gene>
<dbReference type="PROSITE" id="PS00420">
    <property type="entry name" value="SRCR_1"/>
    <property type="match status" value="3"/>
</dbReference>
<comment type="caution">
    <text evidence="9">Lacks conserved residue(s) required for the propagation of feature annotation.</text>
</comment>
<evidence type="ECO:0000313" key="11">
    <source>
        <dbReference type="EMBL" id="VDH99035.1"/>
    </source>
</evidence>
<feature type="domain" description="SRCR" evidence="10">
    <location>
        <begin position="734"/>
        <end position="834"/>
    </location>
</feature>
<dbReference type="PANTHER" id="PTHR48071:SF18">
    <property type="entry name" value="DELETED IN MALIGNANT BRAIN TUMORS 1 PROTEIN-RELATED"/>
    <property type="match status" value="1"/>
</dbReference>
<feature type="domain" description="SRCR" evidence="10">
    <location>
        <begin position="255"/>
        <end position="356"/>
    </location>
</feature>
<keyword evidence="3" id="KW-0732">Signal</keyword>
<evidence type="ECO:0000256" key="9">
    <source>
        <dbReference type="PROSITE-ProRule" id="PRU00196"/>
    </source>
</evidence>
<feature type="disulfide bond" evidence="9">
    <location>
        <begin position="177"/>
        <end position="241"/>
    </location>
</feature>
<feature type="disulfide bond" evidence="9">
    <location>
        <begin position="1019"/>
        <end position="1029"/>
    </location>
</feature>
<evidence type="ECO:0000256" key="6">
    <source>
        <dbReference type="ARBA" id="ARBA00023136"/>
    </source>
</evidence>
<evidence type="ECO:0000313" key="12">
    <source>
        <dbReference type="Proteomes" id="UP000596742"/>
    </source>
</evidence>
<feature type="disulfide bond" evidence="9">
    <location>
        <begin position="633"/>
        <end position="643"/>
    </location>
</feature>
<accession>A0A8B6C2K4</accession>
<dbReference type="OrthoDB" id="6286334at2759"/>
<feature type="disulfide bond" evidence="9">
    <location>
        <begin position="910"/>
        <end position="920"/>
    </location>
</feature>
<feature type="domain" description="SRCR" evidence="10">
    <location>
        <begin position="945"/>
        <end position="1050"/>
    </location>
</feature>
<dbReference type="PROSITE" id="PS50287">
    <property type="entry name" value="SRCR_2"/>
    <property type="match status" value="10"/>
</dbReference>
<dbReference type="FunFam" id="3.10.250.10:FF:000011">
    <property type="entry name" value="Scavenger receptor class A member 5"/>
    <property type="match status" value="2"/>
</dbReference>
<feature type="disulfide bond" evidence="9">
    <location>
        <begin position="118"/>
        <end position="128"/>
    </location>
</feature>
<evidence type="ECO:0000256" key="3">
    <source>
        <dbReference type="ARBA" id="ARBA00022729"/>
    </source>
</evidence>
<dbReference type="InterPro" id="IPR036772">
    <property type="entry name" value="SRCR-like_dom_sf"/>
</dbReference>
<evidence type="ECO:0000256" key="2">
    <source>
        <dbReference type="ARBA" id="ARBA00022692"/>
    </source>
</evidence>
<feature type="disulfide bond" evidence="9">
    <location>
        <begin position="804"/>
        <end position="814"/>
    </location>
</feature>
<evidence type="ECO:0000256" key="4">
    <source>
        <dbReference type="ARBA" id="ARBA00022737"/>
    </source>
</evidence>
<dbReference type="SMART" id="SM00202">
    <property type="entry name" value="SR"/>
    <property type="match status" value="9"/>
</dbReference>
<feature type="domain" description="SRCR" evidence="10">
    <location>
        <begin position="1"/>
        <end position="47"/>
    </location>
</feature>
<keyword evidence="4" id="KW-0677">Repeat</keyword>
<dbReference type="InterPro" id="IPR001190">
    <property type="entry name" value="SRCR"/>
</dbReference>
<evidence type="ECO:0000259" key="10">
    <source>
        <dbReference type="PROSITE" id="PS50287"/>
    </source>
</evidence>
<feature type="domain" description="SRCR" evidence="10">
    <location>
        <begin position="553"/>
        <end position="665"/>
    </location>
</feature>
<feature type="disulfide bond" evidence="9">
    <location>
        <begin position="759"/>
        <end position="823"/>
    </location>
</feature>
<evidence type="ECO:0000256" key="1">
    <source>
        <dbReference type="ARBA" id="ARBA00004167"/>
    </source>
</evidence>
<sequence length="1055" mass="115570">MFGHGEGVNTITNLRCNGSESSIRECVFEWVGKTTCTQGHYAGVICTSDIRLTNGKSPTEGRIEIKHNNVYSSICASNFDDVDASVVCSMLGFNNPYPDLCDSCFGTTPGLHLTNVNCTGDELDVETCPSSGWQSGNCSNGGDVGLICKTRVRLNGGDNPSEGRLEVYHHQKWGTVCSDGFEQLDGRVICTMLGYNTTNPHVSAIPITTDVPEVWMTQINCFGTEDDITACSFPGWSLGNCSTSNYVNIECGIGVRLVDGLKPYEGRVEVSHDGQWGTICNNGFTVNDARVICRMLGFETENVTVYANATFGNGSSNIMMDNLKCIGNETHIAACSFTGWGKHKCQHNQDVSISCGQTPLRLVNGTRHSVGRLEVYHNNKWGSVCNNNFDINDAKVVCRSLELNTKVPYVLPSAYFGRHDQDVSVLCDTMVKLVGGTDQSNGRVEIFNDGKWGTICDDGFNVPDAAVICNMLGFNNSNPKLMHASHFGYGSGEILLRYVECRGNEHDISDCNHPGWRNIGDCLHSEDVGVDCCKFEKVKYYSSQPNLVDCVNTLLNEGTIDSYVIYCAKAVENATVEVFHDGEWGTICNHGFDVNDAKVICNTLGYQESTPTVVPVSKYRSGFGPIWLENVMCTGNEVDIALCNSNGWGNVGQCSHTDDAALTCGENNKYKSRRNENDPTIIDSSDFGNHNISKYPYKIHCTGGEFDVALCNITLLRRCPNNDYVGVRCPRTQLQLITMSSPSTGRVEVKHEGRWGSICGNSFDDKAARVLCRMLGFESDGAQFYVNGTFGKSDELPWLDNLKCDGFEQDISMCQKNWTTKACNGIDNVGIACAPTPVRLVSGAGPWEGRVEVFMHGQWGTICDSSFNVEEASVICRMVGFKEAFTQPRMMLSSYFGQSNLPIRMSEVSCSGTELDINACILGTWGNNTCSRTHEVGVDCRETNVRLSGGSHDMEGRVEILRKGIWSAICDEDWDDVEATIVCKTLASFPFDRQVIGKSFKGSFFGAGRGLISYSRVKCNGSEIDLMHCSFKEIISPTCDHSNEAGVACACKFLC</sequence>